<sequence>MSNFPGCPRLPVAGIDTVAAHAVFGETLKYFTSQARVGGGYVWGMDWGVYWFMFPGCILIAAVATFSGISGAALLTPVFLIGFPLMRVPELGTAAAIGTSLFLEAAGFGAGVFRYLRLRLADLSAVRSLVALTLPAGVLGAVLGEHVPGQWLLIGYGAAMLGVAWLIGSTGRKTVVRRPDRPCPCLVCESECSDPECAGPDRRSVRAADGQRYDYCASGMGWQRVFSGAGAVVAGMISTGVGEATLPTLVRRSRFPVPVAAATSTLVVAGTVVGAAATHLIQLTASGGLAAIPWNLIVWAVPGAVLGALAGTRLQGRVSEKLTRRFFSMLFVGIGLAFLMAFTVFNGAFNAR</sequence>
<keyword evidence="8" id="KW-1185">Reference proteome</keyword>
<feature type="transmembrane region" description="Helical" evidence="6">
    <location>
        <begin position="125"/>
        <end position="143"/>
    </location>
</feature>
<evidence type="ECO:0000256" key="1">
    <source>
        <dbReference type="ARBA" id="ARBA00004141"/>
    </source>
</evidence>
<dbReference type="EMBL" id="JAUSRE010000023">
    <property type="protein sequence ID" value="MDP9890117.1"/>
    <property type="molecule type" value="Genomic_DNA"/>
</dbReference>
<dbReference type="Pfam" id="PF01925">
    <property type="entry name" value="TauE"/>
    <property type="match status" value="1"/>
</dbReference>
<keyword evidence="3 6" id="KW-0812">Transmembrane</keyword>
<accession>A0ABT9RXZ8</accession>
<dbReference type="RefSeq" id="WP_307311001.1">
    <property type="nucleotide sequence ID" value="NZ_JAUSRE010000023.1"/>
</dbReference>
<evidence type="ECO:0000256" key="5">
    <source>
        <dbReference type="ARBA" id="ARBA00023136"/>
    </source>
</evidence>
<feature type="transmembrane region" description="Helical" evidence="6">
    <location>
        <begin position="94"/>
        <end position="113"/>
    </location>
</feature>
<protein>
    <recommendedName>
        <fullName evidence="6">Probable membrane transporter protein</fullName>
    </recommendedName>
</protein>
<evidence type="ECO:0000256" key="2">
    <source>
        <dbReference type="ARBA" id="ARBA00009142"/>
    </source>
</evidence>
<keyword evidence="5 6" id="KW-0472">Membrane</keyword>
<reference evidence="7 8" key="1">
    <citation type="submission" date="2023-07" db="EMBL/GenBank/DDBJ databases">
        <title>Sorghum-associated microbial communities from plants grown in Nebraska, USA.</title>
        <authorList>
            <person name="Schachtman D."/>
        </authorList>
    </citation>
    <scope>NUCLEOTIDE SEQUENCE [LARGE SCALE GENOMIC DNA]</scope>
    <source>
        <strain evidence="7 8">CC222</strain>
    </source>
</reference>
<evidence type="ECO:0000313" key="8">
    <source>
        <dbReference type="Proteomes" id="UP001226577"/>
    </source>
</evidence>
<evidence type="ECO:0000313" key="7">
    <source>
        <dbReference type="EMBL" id="MDP9890117.1"/>
    </source>
</evidence>
<dbReference type="InterPro" id="IPR002781">
    <property type="entry name" value="TM_pro_TauE-like"/>
</dbReference>
<feature type="transmembrane region" description="Helical" evidence="6">
    <location>
        <begin position="149"/>
        <end position="168"/>
    </location>
</feature>
<comment type="subcellular location">
    <subcellularLocation>
        <location evidence="6">Cell membrane</location>
        <topology evidence="6">Multi-pass membrane protein</topology>
    </subcellularLocation>
    <subcellularLocation>
        <location evidence="1">Membrane</location>
        <topology evidence="1">Multi-pass membrane protein</topology>
    </subcellularLocation>
</comment>
<name>A0ABT9RXZ8_9MICC</name>
<feature type="transmembrane region" description="Helical" evidence="6">
    <location>
        <begin position="259"/>
        <end position="281"/>
    </location>
</feature>
<feature type="transmembrane region" description="Helical" evidence="6">
    <location>
        <begin position="326"/>
        <end position="349"/>
    </location>
</feature>
<comment type="similarity">
    <text evidence="2 6">Belongs to the 4-toluene sulfonate uptake permease (TSUP) (TC 2.A.102) family.</text>
</comment>
<evidence type="ECO:0000256" key="4">
    <source>
        <dbReference type="ARBA" id="ARBA00022989"/>
    </source>
</evidence>
<keyword evidence="6" id="KW-1003">Cell membrane</keyword>
<dbReference type="InterPro" id="IPR051598">
    <property type="entry name" value="TSUP/Inactive_protease-like"/>
</dbReference>
<dbReference type="Proteomes" id="UP001226577">
    <property type="component" value="Unassembled WGS sequence"/>
</dbReference>
<comment type="caution">
    <text evidence="7">The sequence shown here is derived from an EMBL/GenBank/DDBJ whole genome shotgun (WGS) entry which is preliminary data.</text>
</comment>
<keyword evidence="4 6" id="KW-1133">Transmembrane helix</keyword>
<dbReference type="PANTHER" id="PTHR43701">
    <property type="entry name" value="MEMBRANE TRANSPORTER PROTEIN MJ0441-RELATED"/>
    <property type="match status" value="1"/>
</dbReference>
<proteinExistence type="inferred from homology"/>
<evidence type="ECO:0000256" key="6">
    <source>
        <dbReference type="RuleBase" id="RU363041"/>
    </source>
</evidence>
<organism evidence="7 8">
    <name type="scientific">Pseudarthrobacter enclensis</name>
    <dbReference type="NCBI Taxonomy" id="993070"/>
    <lineage>
        <taxon>Bacteria</taxon>
        <taxon>Bacillati</taxon>
        <taxon>Actinomycetota</taxon>
        <taxon>Actinomycetes</taxon>
        <taxon>Micrococcales</taxon>
        <taxon>Micrococcaceae</taxon>
        <taxon>Pseudarthrobacter</taxon>
    </lineage>
</organism>
<feature type="transmembrane region" description="Helical" evidence="6">
    <location>
        <begin position="49"/>
        <end position="82"/>
    </location>
</feature>
<feature type="transmembrane region" description="Helical" evidence="6">
    <location>
        <begin position="293"/>
        <end position="314"/>
    </location>
</feature>
<dbReference type="PANTHER" id="PTHR43701:SF2">
    <property type="entry name" value="MEMBRANE TRANSPORTER PROTEIN YJNA-RELATED"/>
    <property type="match status" value="1"/>
</dbReference>
<gene>
    <name evidence="7" type="ORF">J2X98_003729</name>
</gene>
<evidence type="ECO:0000256" key="3">
    <source>
        <dbReference type="ARBA" id="ARBA00022692"/>
    </source>
</evidence>